<dbReference type="AlphaFoldDB" id="A0A1M6R8K7"/>
<dbReference type="STRING" id="1121302.SAMN02745163_03572"/>
<dbReference type="InterPro" id="IPR029039">
    <property type="entry name" value="Flavoprotein-like_sf"/>
</dbReference>
<evidence type="ECO:0000313" key="2">
    <source>
        <dbReference type="EMBL" id="SHK28792.1"/>
    </source>
</evidence>
<feature type="domain" description="Flavodoxin-like" evidence="1">
    <location>
        <begin position="3"/>
        <end position="158"/>
    </location>
</feature>
<dbReference type="OrthoDB" id="9806505at2"/>
<dbReference type="EMBL" id="FQZB01000015">
    <property type="protein sequence ID" value="SHK28792.1"/>
    <property type="molecule type" value="Genomic_DNA"/>
</dbReference>
<dbReference type="PANTHER" id="PTHR39201:SF1">
    <property type="entry name" value="FLAVODOXIN-LIKE DOMAIN-CONTAINING PROTEIN"/>
    <property type="match status" value="1"/>
</dbReference>
<organism evidence="2 3">
    <name type="scientific">Clostridium cavendishii DSM 21758</name>
    <dbReference type="NCBI Taxonomy" id="1121302"/>
    <lineage>
        <taxon>Bacteria</taxon>
        <taxon>Bacillati</taxon>
        <taxon>Bacillota</taxon>
        <taxon>Clostridia</taxon>
        <taxon>Eubacteriales</taxon>
        <taxon>Clostridiaceae</taxon>
        <taxon>Clostridium</taxon>
    </lineage>
</organism>
<dbReference type="GO" id="GO:0016651">
    <property type="term" value="F:oxidoreductase activity, acting on NAD(P)H"/>
    <property type="evidence" value="ECO:0007669"/>
    <property type="project" value="UniProtKB-ARBA"/>
</dbReference>
<reference evidence="2 3" key="1">
    <citation type="submission" date="2016-11" db="EMBL/GenBank/DDBJ databases">
        <authorList>
            <person name="Jaros S."/>
            <person name="Januszkiewicz K."/>
            <person name="Wedrychowicz H."/>
        </authorList>
    </citation>
    <scope>NUCLEOTIDE SEQUENCE [LARGE SCALE GENOMIC DNA]</scope>
    <source>
        <strain evidence="2 3">DSM 21758</strain>
    </source>
</reference>
<accession>A0A1M6R8K7</accession>
<dbReference type="Gene3D" id="3.40.50.360">
    <property type="match status" value="1"/>
</dbReference>
<dbReference type="GO" id="GO:0010181">
    <property type="term" value="F:FMN binding"/>
    <property type="evidence" value="ECO:0007669"/>
    <property type="project" value="InterPro"/>
</dbReference>
<dbReference type="PROSITE" id="PS50902">
    <property type="entry name" value="FLAVODOXIN_LIKE"/>
    <property type="match status" value="1"/>
</dbReference>
<gene>
    <name evidence="2" type="ORF">SAMN02745163_03572</name>
</gene>
<protein>
    <submittedName>
        <fullName evidence="2">Flavodoxin</fullName>
    </submittedName>
</protein>
<proteinExistence type="predicted"/>
<dbReference type="Proteomes" id="UP000184310">
    <property type="component" value="Unassembled WGS sequence"/>
</dbReference>
<evidence type="ECO:0000313" key="3">
    <source>
        <dbReference type="Proteomes" id="UP000184310"/>
    </source>
</evidence>
<dbReference type="PANTHER" id="PTHR39201">
    <property type="entry name" value="EXPORTED PROTEIN-RELATED"/>
    <property type="match status" value="1"/>
</dbReference>
<keyword evidence="3" id="KW-1185">Reference proteome</keyword>
<name>A0A1M6R8K7_9CLOT</name>
<dbReference type="InterPro" id="IPR008254">
    <property type="entry name" value="Flavodoxin/NO_synth"/>
</dbReference>
<evidence type="ECO:0000259" key="1">
    <source>
        <dbReference type="PROSITE" id="PS50902"/>
    </source>
</evidence>
<dbReference type="Pfam" id="PF12682">
    <property type="entry name" value="Flavodoxin_4"/>
    <property type="match status" value="1"/>
</dbReference>
<dbReference type="SUPFAM" id="SSF52218">
    <property type="entry name" value="Flavoproteins"/>
    <property type="match status" value="1"/>
</dbReference>
<dbReference type="RefSeq" id="WP_072991098.1">
    <property type="nucleotide sequence ID" value="NZ_FQZB01000015.1"/>
</dbReference>
<sequence length="160" mass="18207">MKKLVVFYSLEGHTKFIAEAIAKELKCDLLELKPEKEIAKTGFKKYFWGGMSVMLKEKPALQNQIPDLKEYDSIFIGTPVWAGTYAPAVNTFLSNSIINQKKIALFASHGGGGAQKCFDKLRIALREDTILGEIDFVDSKEDEMERIKKIKMWLDEMLIK</sequence>